<evidence type="ECO:0000259" key="1">
    <source>
        <dbReference type="Pfam" id="PF22552"/>
    </source>
</evidence>
<gene>
    <name evidence="2" type="ORF">UFOPK1874_00879</name>
</gene>
<sequence>MNLERISTLGPDWAATIDVIASMLAWSEDFVTMNVFTADGDFVTYVQTLLLENGSFLIEASGETNPPGIINASALQTLRDLGWQPPTGDDFPNFFIVLPTWEIHEIAAFLILTLRDVYHITHDHKYSCVPEEVFHQVVRWKVGNIL</sequence>
<dbReference type="InterPro" id="IPR054344">
    <property type="entry name" value="TY-Chap_N"/>
</dbReference>
<reference evidence="2" key="1">
    <citation type="submission" date="2020-05" db="EMBL/GenBank/DDBJ databases">
        <authorList>
            <person name="Chiriac C."/>
            <person name="Salcher M."/>
            <person name="Ghai R."/>
            <person name="Kavagutti S V."/>
        </authorList>
    </citation>
    <scope>NUCLEOTIDE SEQUENCE</scope>
</reference>
<proteinExistence type="predicted"/>
<dbReference type="Pfam" id="PF22552">
    <property type="entry name" value="TY-Chap3"/>
    <property type="match status" value="1"/>
</dbReference>
<evidence type="ECO:0000313" key="2">
    <source>
        <dbReference type="EMBL" id="CAB4618520.1"/>
    </source>
</evidence>
<accession>A0A6J6HZ08</accession>
<protein>
    <submittedName>
        <fullName evidence="2">Unannotated protein</fullName>
    </submittedName>
</protein>
<feature type="domain" description="TY-Chap N-terminal" evidence="1">
    <location>
        <begin position="12"/>
        <end position="123"/>
    </location>
</feature>
<dbReference type="AlphaFoldDB" id="A0A6J6HZ08"/>
<dbReference type="EMBL" id="CAEZUX010000102">
    <property type="protein sequence ID" value="CAB4618520.1"/>
    <property type="molecule type" value="Genomic_DNA"/>
</dbReference>
<name>A0A6J6HZ08_9ZZZZ</name>
<organism evidence="2">
    <name type="scientific">freshwater metagenome</name>
    <dbReference type="NCBI Taxonomy" id="449393"/>
    <lineage>
        <taxon>unclassified sequences</taxon>
        <taxon>metagenomes</taxon>
        <taxon>ecological metagenomes</taxon>
    </lineage>
</organism>